<keyword evidence="1" id="KW-0472">Membrane</keyword>
<comment type="caution">
    <text evidence="2">The sequence shown here is derived from an EMBL/GenBank/DDBJ whole genome shotgun (WGS) entry which is preliminary data.</text>
</comment>
<feature type="transmembrane region" description="Helical" evidence="1">
    <location>
        <begin position="30"/>
        <end position="51"/>
    </location>
</feature>
<dbReference type="RefSeq" id="WP_206965642.1">
    <property type="nucleotide sequence ID" value="NZ_JAFLVX010000015.1"/>
</dbReference>
<keyword evidence="1" id="KW-1133">Transmembrane helix</keyword>
<keyword evidence="3" id="KW-1185">Reference proteome</keyword>
<reference evidence="2 3" key="1">
    <citation type="submission" date="2021-03" db="EMBL/GenBank/DDBJ databases">
        <title>Enterococcal diversity collection.</title>
        <authorList>
            <person name="Gilmore M.S."/>
            <person name="Schwartzman J."/>
            <person name="Van Tyne D."/>
            <person name="Martin M."/>
            <person name="Earl A.M."/>
            <person name="Manson A.L."/>
            <person name="Straub T."/>
            <person name="Salamzade R."/>
            <person name="Saavedra J."/>
            <person name="Lebreton F."/>
            <person name="Prichula J."/>
            <person name="Schaufler K."/>
            <person name="Gaca A."/>
            <person name="Sgardioli B."/>
            <person name="Wagenaar J."/>
            <person name="Strong T."/>
        </authorList>
    </citation>
    <scope>NUCLEOTIDE SEQUENCE [LARGE SCALE GENOMIC DNA]</scope>
    <source>
        <strain evidence="2 3">DIV0080</strain>
    </source>
</reference>
<gene>
    <name evidence="2" type="ORF">DOK76_05675</name>
</gene>
<protein>
    <recommendedName>
        <fullName evidence="4">AI-2E family transporter</fullName>
    </recommendedName>
</protein>
<dbReference type="Proteomes" id="UP000664857">
    <property type="component" value="Unassembled WGS sequence"/>
</dbReference>
<evidence type="ECO:0000313" key="3">
    <source>
        <dbReference type="Proteomes" id="UP000664857"/>
    </source>
</evidence>
<evidence type="ECO:0000313" key="2">
    <source>
        <dbReference type="EMBL" id="MBO0476550.1"/>
    </source>
</evidence>
<sequence>MERKLTPLQLIAIIILVIVAINVLQLVTGLIFTLIKFALPVGVIAFIWYYYTKK</sequence>
<dbReference type="EMBL" id="JAFLVX010000015">
    <property type="protein sequence ID" value="MBO0476550.1"/>
    <property type="molecule type" value="Genomic_DNA"/>
</dbReference>
<proteinExistence type="predicted"/>
<name>A0ABS3HS47_9ENTE</name>
<evidence type="ECO:0008006" key="4">
    <source>
        <dbReference type="Google" id="ProtNLM"/>
    </source>
</evidence>
<keyword evidence="1" id="KW-0812">Transmembrane</keyword>
<feature type="transmembrane region" description="Helical" evidence="1">
    <location>
        <begin position="7"/>
        <end position="24"/>
    </location>
</feature>
<evidence type="ECO:0000256" key="1">
    <source>
        <dbReference type="SAM" id="Phobius"/>
    </source>
</evidence>
<accession>A0ABS3HS47</accession>
<organism evidence="2 3">
    <name type="scientific">Candidatus Vagococcus giribetii</name>
    <dbReference type="NCBI Taxonomy" id="2230876"/>
    <lineage>
        <taxon>Bacteria</taxon>
        <taxon>Bacillati</taxon>
        <taxon>Bacillota</taxon>
        <taxon>Bacilli</taxon>
        <taxon>Lactobacillales</taxon>
        <taxon>Enterococcaceae</taxon>
        <taxon>Vagococcus</taxon>
    </lineage>
</organism>